<dbReference type="AlphaFoldDB" id="E4ZH42"/>
<sequence>MLMAVGFVRGARATMFHTWADDSMGSNQEQPALRPTHPHPPLAVSMGEKLKPAGPQLAIEGTQ</sequence>
<feature type="region of interest" description="Disordered" evidence="1">
    <location>
        <begin position="22"/>
        <end position="63"/>
    </location>
</feature>
<evidence type="ECO:0000313" key="2">
    <source>
        <dbReference type="EMBL" id="CBX90612.1"/>
    </source>
</evidence>
<accession>E4ZH42</accession>
<gene>
    <name evidence="2" type="ORF">LEMA_uP056460.1</name>
</gene>
<dbReference type="VEuPathDB" id="FungiDB:LEMA_uP056460.1"/>
<reference evidence="3" key="1">
    <citation type="journal article" date="2011" name="Nat. Commun.">
        <title>Effector diversification within compartments of the Leptosphaeria maculans genome affected by Repeat-Induced Point mutations.</title>
        <authorList>
            <person name="Rouxel T."/>
            <person name="Grandaubert J."/>
            <person name="Hane J.K."/>
            <person name="Hoede C."/>
            <person name="van de Wouw A.P."/>
            <person name="Couloux A."/>
            <person name="Dominguez V."/>
            <person name="Anthouard V."/>
            <person name="Bally P."/>
            <person name="Bourras S."/>
            <person name="Cozijnsen A.J."/>
            <person name="Ciuffetti L.M."/>
            <person name="Degrave A."/>
            <person name="Dilmaghani A."/>
            <person name="Duret L."/>
            <person name="Fudal I."/>
            <person name="Goodwin S.B."/>
            <person name="Gout L."/>
            <person name="Glaser N."/>
            <person name="Linglin J."/>
            <person name="Kema G.H.J."/>
            <person name="Lapalu N."/>
            <person name="Lawrence C.B."/>
            <person name="May K."/>
            <person name="Meyer M."/>
            <person name="Ollivier B."/>
            <person name="Poulain J."/>
            <person name="Schoch C.L."/>
            <person name="Simon A."/>
            <person name="Spatafora J.W."/>
            <person name="Stachowiak A."/>
            <person name="Turgeon B.G."/>
            <person name="Tyler B.M."/>
            <person name="Vincent D."/>
            <person name="Weissenbach J."/>
            <person name="Amselem J."/>
            <person name="Quesneville H."/>
            <person name="Oliver R.P."/>
            <person name="Wincker P."/>
            <person name="Balesdent M.-H."/>
            <person name="Howlett B.J."/>
        </authorList>
    </citation>
    <scope>NUCLEOTIDE SEQUENCE [LARGE SCALE GENOMIC DNA]</scope>
    <source>
        <strain evidence="3">JN3 / isolate v23.1.3 / race Av1-4-5-6-7-8</strain>
    </source>
</reference>
<name>E4ZH42_LEPMJ</name>
<dbReference type="GeneID" id="13292596"/>
<dbReference type="Proteomes" id="UP000002668">
    <property type="component" value="Genome"/>
</dbReference>
<organism evidence="3">
    <name type="scientific">Leptosphaeria maculans (strain JN3 / isolate v23.1.3 / race Av1-4-5-6-7-8)</name>
    <name type="common">Blackleg fungus</name>
    <name type="synonym">Phoma lingam</name>
    <dbReference type="NCBI Taxonomy" id="985895"/>
    <lineage>
        <taxon>Eukaryota</taxon>
        <taxon>Fungi</taxon>
        <taxon>Dikarya</taxon>
        <taxon>Ascomycota</taxon>
        <taxon>Pezizomycotina</taxon>
        <taxon>Dothideomycetes</taxon>
        <taxon>Pleosporomycetidae</taxon>
        <taxon>Pleosporales</taxon>
        <taxon>Pleosporineae</taxon>
        <taxon>Leptosphaeriaceae</taxon>
        <taxon>Plenodomus</taxon>
        <taxon>Plenodomus lingam/Leptosphaeria maculans species complex</taxon>
    </lineage>
</organism>
<keyword evidence="3" id="KW-1185">Reference proteome</keyword>
<dbReference type="HOGENOM" id="CLU_2886224_0_0_1"/>
<protein>
    <submittedName>
        <fullName evidence="2">Predicted protein</fullName>
    </submittedName>
</protein>
<evidence type="ECO:0000313" key="3">
    <source>
        <dbReference type="Proteomes" id="UP000002668"/>
    </source>
</evidence>
<proteinExistence type="predicted"/>
<dbReference type="EMBL" id="FP929065">
    <property type="protein sequence ID" value="CBX90612.1"/>
    <property type="molecule type" value="Genomic_DNA"/>
</dbReference>
<evidence type="ECO:0000256" key="1">
    <source>
        <dbReference type="SAM" id="MobiDB-lite"/>
    </source>
</evidence>
<dbReference type="InParanoid" id="E4ZH42"/>